<feature type="transmembrane region" description="Helical" evidence="2">
    <location>
        <begin position="66"/>
        <end position="85"/>
    </location>
</feature>
<feature type="transmembrane region" description="Helical" evidence="2">
    <location>
        <begin position="370"/>
        <end position="388"/>
    </location>
</feature>
<feature type="transmembrane region" description="Helical" evidence="2">
    <location>
        <begin position="605"/>
        <end position="626"/>
    </location>
</feature>
<dbReference type="RefSeq" id="WP_070319458.1">
    <property type="nucleotide sequence ID" value="NZ_JAUSVM010000001.1"/>
</dbReference>
<accession>A0ABU0GMC7</accession>
<sequence>MTLDRSTEVLPSPGAGATRRSRRNAAPRTDGLPALALALLPAVVAFAGIAAVLHRYGTPVPVTLGYLGYLGLAATLPGALVWRAVRGRRVSLTEDLAVGTAIGLAAQVLLAFALAPLHLSTWSWLWAPAIVVASVAVPGWRARAWRRPATPSTATWSAWVQAATVLAATVWLGATALAANPVTYVDGWGPWSRAVPVSVYVDLPFHQAIAGGVDAHYPLVYPYLYDEPLHYHLFVYEHLAAASHVAGLDLTWLLYRLAPTALLALGVVLVGVLARRLTGSAWSAPLAAAVVTASSAANVYGWTPFPFQNPGFLHFAVYRSPTQTFGLTLFLAAITAAVVLLHEGGLRRHLPLVAVFTVLAWGAGGSKSTFLPVLGAGLGLALVAALVRRDRAARVAAALLGLCVAGFGLLLVVVLGGQSGSLAITPLTTTRAFAAAQLVADPASTRHTLLITGLGLASWLCASAGVLLLARRETLRDVTFWLLLGVAGSGICACLLTTANGLSQLYFLYASWPALGILTAWGVVAATRTWPRWTRTLVPVGLLAGAALVWAVRRADGLEAPTAAPAPAFPYRAMLWPWLWLLGAALVAAALVALVVRLRRREGSAVTPVTAGLLTFAVLLAGTSLYQRTLETAHAAVSVVRDGQGPGEGYPVPRDGALAALYVRDHSGTDEVVATNAHCYGPEDACDARHFWVSGLTERRVLVEGWAYPEGFRPGLTRTSPFWDTDRYEANEAVFDDPSDAAVARLRNEWGVRWLVVDRTMGVESPELREHATLELELDDAAVYRIG</sequence>
<dbReference type="EMBL" id="JAUSVM010000001">
    <property type="protein sequence ID" value="MDQ0426513.1"/>
    <property type="molecule type" value="Genomic_DNA"/>
</dbReference>
<feature type="transmembrane region" description="Helical" evidence="2">
    <location>
        <begin position="575"/>
        <end position="598"/>
    </location>
</feature>
<reference evidence="3 4" key="1">
    <citation type="submission" date="2023-07" db="EMBL/GenBank/DDBJ databases">
        <title>Sequencing the genomes of 1000 actinobacteria strains.</title>
        <authorList>
            <person name="Klenk H.-P."/>
        </authorList>
    </citation>
    <scope>NUCLEOTIDE SEQUENCE [LARGE SCALE GENOMIC DNA]</scope>
    <source>
        <strain evidence="3 4">DSM 14785</strain>
    </source>
</reference>
<evidence type="ECO:0000256" key="1">
    <source>
        <dbReference type="SAM" id="MobiDB-lite"/>
    </source>
</evidence>
<organism evidence="3 4">
    <name type="scientific">Cellulomonas iranensis</name>
    <dbReference type="NCBI Taxonomy" id="76862"/>
    <lineage>
        <taxon>Bacteria</taxon>
        <taxon>Bacillati</taxon>
        <taxon>Actinomycetota</taxon>
        <taxon>Actinomycetes</taxon>
        <taxon>Micrococcales</taxon>
        <taxon>Cellulomonadaceae</taxon>
        <taxon>Cellulomonas</taxon>
    </lineage>
</organism>
<evidence type="ECO:0000313" key="3">
    <source>
        <dbReference type="EMBL" id="MDQ0426513.1"/>
    </source>
</evidence>
<feature type="transmembrane region" description="Helical" evidence="2">
    <location>
        <begin position="97"/>
        <end position="117"/>
    </location>
</feature>
<evidence type="ECO:0000313" key="4">
    <source>
        <dbReference type="Proteomes" id="UP001240250"/>
    </source>
</evidence>
<feature type="transmembrane region" description="Helical" evidence="2">
    <location>
        <begin position="449"/>
        <end position="469"/>
    </location>
</feature>
<proteinExistence type="predicted"/>
<feature type="transmembrane region" description="Helical" evidence="2">
    <location>
        <begin position="322"/>
        <end position="341"/>
    </location>
</feature>
<feature type="transmembrane region" description="Helical" evidence="2">
    <location>
        <begin position="481"/>
        <end position="499"/>
    </location>
</feature>
<name>A0ABU0GMC7_9CELL</name>
<keyword evidence="2" id="KW-0812">Transmembrane</keyword>
<keyword evidence="2" id="KW-1133">Transmembrane helix</keyword>
<feature type="region of interest" description="Disordered" evidence="1">
    <location>
        <begin position="1"/>
        <end position="27"/>
    </location>
</feature>
<feature type="transmembrane region" description="Helical" evidence="2">
    <location>
        <begin position="395"/>
        <end position="417"/>
    </location>
</feature>
<keyword evidence="4" id="KW-1185">Reference proteome</keyword>
<evidence type="ECO:0000256" key="2">
    <source>
        <dbReference type="SAM" id="Phobius"/>
    </source>
</evidence>
<feature type="transmembrane region" description="Helical" evidence="2">
    <location>
        <begin position="536"/>
        <end position="555"/>
    </location>
</feature>
<gene>
    <name evidence="3" type="ORF">JO380_002894</name>
</gene>
<feature type="transmembrane region" description="Helical" evidence="2">
    <location>
        <begin position="154"/>
        <end position="179"/>
    </location>
</feature>
<dbReference type="Proteomes" id="UP001240250">
    <property type="component" value="Unassembled WGS sequence"/>
</dbReference>
<comment type="caution">
    <text evidence="3">The sequence shown here is derived from an EMBL/GenBank/DDBJ whole genome shotgun (WGS) entry which is preliminary data.</text>
</comment>
<protein>
    <recommendedName>
        <fullName evidence="5">Glycosyltransferase RgtA/B/C/D-like domain-containing protein</fullName>
    </recommendedName>
</protein>
<feature type="transmembrane region" description="Helical" evidence="2">
    <location>
        <begin position="348"/>
        <end position="364"/>
    </location>
</feature>
<feature type="transmembrane region" description="Helical" evidence="2">
    <location>
        <begin position="253"/>
        <end position="274"/>
    </location>
</feature>
<keyword evidence="2" id="KW-0472">Membrane</keyword>
<feature type="transmembrane region" description="Helical" evidence="2">
    <location>
        <begin position="281"/>
        <end position="302"/>
    </location>
</feature>
<evidence type="ECO:0008006" key="5">
    <source>
        <dbReference type="Google" id="ProtNLM"/>
    </source>
</evidence>
<feature type="transmembrane region" description="Helical" evidence="2">
    <location>
        <begin position="32"/>
        <end position="54"/>
    </location>
</feature>
<feature type="transmembrane region" description="Helical" evidence="2">
    <location>
        <begin position="123"/>
        <end position="142"/>
    </location>
</feature>
<feature type="transmembrane region" description="Helical" evidence="2">
    <location>
        <begin position="505"/>
        <end position="524"/>
    </location>
</feature>